<accession>W4M650</accession>
<dbReference type="AlphaFoldDB" id="W4M650"/>
<dbReference type="InterPro" id="IPR001296">
    <property type="entry name" value="Glyco_trans_1"/>
</dbReference>
<proteinExistence type="predicted"/>
<evidence type="ECO:0000313" key="3">
    <source>
        <dbReference type="EMBL" id="ETX05668.1"/>
    </source>
</evidence>
<evidence type="ECO:0000256" key="1">
    <source>
        <dbReference type="ARBA" id="ARBA00022679"/>
    </source>
</evidence>
<dbReference type="Gene3D" id="3.40.50.2000">
    <property type="entry name" value="Glycogen Phosphorylase B"/>
    <property type="match status" value="1"/>
</dbReference>
<gene>
    <name evidence="3" type="ORF">ETSY2_21605</name>
</gene>
<protein>
    <recommendedName>
        <fullName evidence="2">Glycosyl transferase family 1 domain-containing protein</fullName>
    </recommendedName>
</protein>
<name>W4M650_9BACT</name>
<feature type="domain" description="Glycosyl transferase family 1" evidence="2">
    <location>
        <begin position="58"/>
        <end position="235"/>
    </location>
</feature>
<dbReference type="GO" id="GO:0009103">
    <property type="term" value="P:lipopolysaccharide biosynthetic process"/>
    <property type="evidence" value="ECO:0007669"/>
    <property type="project" value="TreeGrafter"/>
</dbReference>
<sequence length="257" mass="29509">MNYFLFRLIYMNVDHIVCHSNDMQHKLMTRYRVRPDKITVAGHGLFDEIPMTLMAQGEARRRLGLDPDIKVVLLFGRIRPYKGYELAFQALEYLPAATKPLMYLVAGEAIRSHNQKYLAELKTYVRVNRLGEAVRFDDFRIPEAELDLYFQAADAALLPYTEGDFQSGVLFLAYRFGLPVITSNVGSFPDDVVSGVQGYIFEAGNPRALAASLDRFYQCLHPQADLRQSIRAYTRQEYSWEQAAAVTYELYQKIARP</sequence>
<dbReference type="Proteomes" id="UP000019140">
    <property type="component" value="Unassembled WGS sequence"/>
</dbReference>
<dbReference type="HOGENOM" id="CLU_1080474_0_0_7"/>
<keyword evidence="4" id="KW-1185">Reference proteome</keyword>
<reference evidence="3 4" key="1">
    <citation type="journal article" date="2014" name="Nature">
        <title>An environmental bacterial taxon with a large and distinct metabolic repertoire.</title>
        <authorList>
            <person name="Wilson M.C."/>
            <person name="Mori T."/>
            <person name="Ruckert C."/>
            <person name="Uria A.R."/>
            <person name="Helf M.J."/>
            <person name="Takada K."/>
            <person name="Gernert C."/>
            <person name="Steffens U.A."/>
            <person name="Heycke N."/>
            <person name="Schmitt S."/>
            <person name="Rinke C."/>
            <person name="Helfrich E.J."/>
            <person name="Brachmann A.O."/>
            <person name="Gurgui C."/>
            <person name="Wakimoto T."/>
            <person name="Kracht M."/>
            <person name="Crusemann M."/>
            <person name="Hentschel U."/>
            <person name="Abe I."/>
            <person name="Matsunaga S."/>
            <person name="Kalinowski J."/>
            <person name="Takeyama H."/>
            <person name="Piel J."/>
        </authorList>
    </citation>
    <scope>NUCLEOTIDE SEQUENCE [LARGE SCALE GENOMIC DNA]</scope>
    <source>
        <strain evidence="4">TSY2</strain>
    </source>
</reference>
<dbReference type="Pfam" id="PF00534">
    <property type="entry name" value="Glycos_transf_1"/>
    <property type="match status" value="1"/>
</dbReference>
<dbReference type="SUPFAM" id="SSF53756">
    <property type="entry name" value="UDP-Glycosyltransferase/glycogen phosphorylase"/>
    <property type="match status" value="1"/>
</dbReference>
<dbReference type="PANTHER" id="PTHR46401:SF2">
    <property type="entry name" value="GLYCOSYLTRANSFERASE WBBK-RELATED"/>
    <property type="match status" value="1"/>
</dbReference>
<evidence type="ECO:0000259" key="2">
    <source>
        <dbReference type="Pfam" id="PF00534"/>
    </source>
</evidence>
<dbReference type="CDD" id="cd03801">
    <property type="entry name" value="GT4_PimA-like"/>
    <property type="match status" value="1"/>
</dbReference>
<dbReference type="EMBL" id="AZHX01000900">
    <property type="protein sequence ID" value="ETX05668.1"/>
    <property type="molecule type" value="Genomic_DNA"/>
</dbReference>
<comment type="caution">
    <text evidence="3">The sequence shown here is derived from an EMBL/GenBank/DDBJ whole genome shotgun (WGS) entry which is preliminary data.</text>
</comment>
<evidence type="ECO:0000313" key="4">
    <source>
        <dbReference type="Proteomes" id="UP000019140"/>
    </source>
</evidence>
<organism evidence="3 4">
    <name type="scientific">Candidatus Entotheonella gemina</name>
    <dbReference type="NCBI Taxonomy" id="1429439"/>
    <lineage>
        <taxon>Bacteria</taxon>
        <taxon>Pseudomonadati</taxon>
        <taxon>Nitrospinota/Tectimicrobiota group</taxon>
        <taxon>Candidatus Tectimicrobiota</taxon>
        <taxon>Candidatus Entotheonellia</taxon>
        <taxon>Candidatus Entotheonellales</taxon>
        <taxon>Candidatus Entotheonellaceae</taxon>
        <taxon>Candidatus Entotheonella</taxon>
    </lineage>
</organism>
<dbReference type="GO" id="GO:0016757">
    <property type="term" value="F:glycosyltransferase activity"/>
    <property type="evidence" value="ECO:0007669"/>
    <property type="project" value="InterPro"/>
</dbReference>
<keyword evidence="1" id="KW-0808">Transferase</keyword>
<dbReference type="PANTHER" id="PTHR46401">
    <property type="entry name" value="GLYCOSYLTRANSFERASE WBBK-RELATED"/>
    <property type="match status" value="1"/>
</dbReference>